<keyword evidence="3" id="KW-1185">Reference proteome</keyword>
<gene>
    <name evidence="2" type="ORF">EXIGLDRAFT_839014</name>
</gene>
<proteinExistence type="predicted"/>
<name>A0A165FCC3_EXIGL</name>
<dbReference type="InParanoid" id="A0A165FCC3"/>
<dbReference type="Proteomes" id="UP000077266">
    <property type="component" value="Unassembled WGS sequence"/>
</dbReference>
<evidence type="ECO:0000313" key="3">
    <source>
        <dbReference type="Proteomes" id="UP000077266"/>
    </source>
</evidence>
<evidence type="ECO:0000256" key="1">
    <source>
        <dbReference type="SAM" id="MobiDB-lite"/>
    </source>
</evidence>
<feature type="compositionally biased region" description="Low complexity" evidence="1">
    <location>
        <begin position="172"/>
        <end position="181"/>
    </location>
</feature>
<accession>A0A165FCC3</accession>
<dbReference type="AlphaFoldDB" id="A0A165FCC3"/>
<dbReference type="OrthoDB" id="3053346at2759"/>
<protein>
    <submittedName>
        <fullName evidence="2">Uncharacterized protein</fullName>
    </submittedName>
</protein>
<evidence type="ECO:0000313" key="2">
    <source>
        <dbReference type="EMBL" id="KZV88762.1"/>
    </source>
</evidence>
<dbReference type="EMBL" id="KV426091">
    <property type="protein sequence ID" value="KZV88762.1"/>
    <property type="molecule type" value="Genomic_DNA"/>
</dbReference>
<organism evidence="2 3">
    <name type="scientific">Exidia glandulosa HHB12029</name>
    <dbReference type="NCBI Taxonomy" id="1314781"/>
    <lineage>
        <taxon>Eukaryota</taxon>
        <taxon>Fungi</taxon>
        <taxon>Dikarya</taxon>
        <taxon>Basidiomycota</taxon>
        <taxon>Agaricomycotina</taxon>
        <taxon>Agaricomycetes</taxon>
        <taxon>Auriculariales</taxon>
        <taxon>Exidiaceae</taxon>
        <taxon>Exidia</taxon>
    </lineage>
</organism>
<reference evidence="2 3" key="1">
    <citation type="journal article" date="2016" name="Mol. Biol. Evol.">
        <title>Comparative Genomics of Early-Diverging Mushroom-Forming Fungi Provides Insights into the Origins of Lignocellulose Decay Capabilities.</title>
        <authorList>
            <person name="Nagy L.G."/>
            <person name="Riley R."/>
            <person name="Tritt A."/>
            <person name="Adam C."/>
            <person name="Daum C."/>
            <person name="Floudas D."/>
            <person name="Sun H."/>
            <person name="Yadav J.S."/>
            <person name="Pangilinan J."/>
            <person name="Larsson K.H."/>
            <person name="Matsuura K."/>
            <person name="Barry K."/>
            <person name="Labutti K."/>
            <person name="Kuo R."/>
            <person name="Ohm R.A."/>
            <person name="Bhattacharya S.S."/>
            <person name="Shirouzu T."/>
            <person name="Yoshinaga Y."/>
            <person name="Martin F.M."/>
            <person name="Grigoriev I.V."/>
            <person name="Hibbett D.S."/>
        </authorList>
    </citation>
    <scope>NUCLEOTIDE SEQUENCE [LARGE SCALE GENOMIC DNA]</scope>
    <source>
        <strain evidence="2 3">HHB12029</strain>
    </source>
</reference>
<sequence length="393" mass="42662">MDDTSLDPHDLHHEDLVGRFGLISINYEASVSGLRDAQATAEARALPRGRKYLAIIDQIHDGDYSLLYAVGQGPPTRDPPAMTLSIAPAVSNFSGRPPLEVHPPLPWPDCHIYTFHSFRATIYQMETSSLSGQRLTKEQQFRALEAVVDDSEAYGSRALAKLIQEGGDASSSHSSALALSADNGDGSNAPEAVTPTRDIMPDQAPLDASSALSYSSVPSWVPVEMRVLAQMWLDLSIADEIGSPDELVDALDELQKIEDRWAKREAIKQLADQPATTMWAEAVATANRASQESLRLPTSGPADAAVDGLVGPEDAIDERDADLDDAGREQKVCAGRTSPSRHVFQRLSNRRKGVDVADRWRSSTVAAARRVHTLVAGFRGFLRRTVFPTSSKA</sequence>
<feature type="region of interest" description="Disordered" evidence="1">
    <location>
        <begin position="172"/>
        <end position="192"/>
    </location>
</feature>